<evidence type="ECO:0000313" key="3">
    <source>
        <dbReference type="EMBL" id="AKU43569.1"/>
    </source>
</evidence>
<reference evidence="3 4" key="1">
    <citation type="journal article" date="2015" name="Genome Announc.">
        <title>Complete Genome Sequence of Caulobacter crescentus Siphophage Seuss.</title>
        <authorList>
            <person name="Sloan J.M."/>
            <person name="Keene J.L."/>
            <person name="Cahill J.L."/>
            <person name="Rasche E.S."/>
            <person name="Kuty Everett G.F."/>
        </authorList>
    </citation>
    <scope>NUCLEOTIDE SEQUENCE [LARGE SCALE GENOMIC DNA]</scope>
</reference>
<dbReference type="EMBL" id="KT001914">
    <property type="protein sequence ID" value="AKU43569.1"/>
    <property type="molecule type" value="Genomic_DNA"/>
</dbReference>
<proteinExistence type="predicted"/>
<dbReference type="Proteomes" id="UP000221339">
    <property type="component" value="Segment"/>
</dbReference>
<evidence type="ECO:0000313" key="4">
    <source>
        <dbReference type="Proteomes" id="UP000221339"/>
    </source>
</evidence>
<keyword evidence="4" id="KW-1185">Reference proteome</keyword>
<accession>A0A0K1LM82</accession>
<name>A0A0K1LM82_9CAUD</name>
<protein>
    <submittedName>
        <fullName evidence="3">Holin/antiholin</fullName>
    </submittedName>
</protein>
<evidence type="ECO:0000256" key="2">
    <source>
        <dbReference type="SAM" id="Phobius"/>
    </source>
</evidence>
<keyword evidence="2" id="KW-1133">Transmembrane helix</keyword>
<feature type="transmembrane region" description="Helical" evidence="2">
    <location>
        <begin position="47"/>
        <end position="65"/>
    </location>
</feature>
<feature type="region of interest" description="Disordered" evidence="1">
    <location>
        <begin position="1"/>
        <end position="41"/>
    </location>
</feature>
<feature type="compositionally biased region" description="Basic and acidic residues" evidence="1">
    <location>
        <begin position="30"/>
        <end position="41"/>
    </location>
</feature>
<feature type="transmembrane region" description="Helical" evidence="2">
    <location>
        <begin position="77"/>
        <end position="99"/>
    </location>
</feature>
<keyword evidence="2" id="KW-0472">Membrane</keyword>
<evidence type="ECO:0000256" key="1">
    <source>
        <dbReference type="SAM" id="MobiDB-lite"/>
    </source>
</evidence>
<gene>
    <name evidence="3" type="ORF">CPT_Seuss43</name>
</gene>
<organism evidence="3 4">
    <name type="scientific">Caulobacter phage Seuss</name>
    <dbReference type="NCBI Taxonomy" id="1675601"/>
    <lineage>
        <taxon>Viruses</taxon>
        <taxon>Duplodnaviria</taxon>
        <taxon>Heunggongvirae</taxon>
        <taxon>Uroviricota</taxon>
        <taxon>Caudoviricetes</taxon>
        <taxon>Seussvirus</taxon>
        <taxon>Seussvirus seuss</taxon>
    </lineage>
</organism>
<sequence length="126" mass="13403">MADKTPTATVAEPEVTASSPAGATVQQRTISHEEASDLPEPKRASQIWFFFVVVLACLGLTYWVTGRTHSEPTLREIARNALAIVALIVFVFGAGAGALDVVKLVGAIRTTRKETVTTAVGEEPKP</sequence>
<keyword evidence="2" id="KW-0812">Transmembrane</keyword>
<feature type="compositionally biased region" description="Polar residues" evidence="1">
    <location>
        <begin position="16"/>
        <end position="29"/>
    </location>
</feature>